<dbReference type="OrthoDB" id="3732467at2"/>
<dbReference type="SUPFAM" id="SSF103084">
    <property type="entry name" value="Holliday junction resolvase RusA"/>
    <property type="match status" value="1"/>
</dbReference>
<dbReference type="EMBL" id="CP009249">
    <property type="protein sequence ID" value="APT92706.1"/>
    <property type="molecule type" value="Genomic_DNA"/>
</dbReference>
<accession>A0A1L7D3G3</accession>
<dbReference type="Gene3D" id="3.30.1330.70">
    <property type="entry name" value="Holliday junction resolvase RusA"/>
    <property type="match status" value="1"/>
</dbReference>
<keyword evidence="2" id="KW-1185">Reference proteome</keyword>
<dbReference type="STRING" id="161895.CPHO_07170"/>
<evidence type="ECO:0000313" key="1">
    <source>
        <dbReference type="EMBL" id="APT92706.1"/>
    </source>
</evidence>
<dbReference type="KEGG" id="cpho:CPHO_07170"/>
<dbReference type="InterPro" id="IPR008822">
    <property type="entry name" value="Endonuclease_RusA-like"/>
</dbReference>
<dbReference type="AlphaFoldDB" id="A0A1L7D3G3"/>
<dbReference type="Pfam" id="PF05866">
    <property type="entry name" value="RusA"/>
    <property type="match status" value="1"/>
</dbReference>
<gene>
    <name evidence="1" type="ORF">CPHO_07170</name>
</gene>
<dbReference type="GO" id="GO:0000287">
    <property type="term" value="F:magnesium ion binding"/>
    <property type="evidence" value="ECO:0007669"/>
    <property type="project" value="InterPro"/>
</dbReference>
<name>A0A1L7D3G3_9CORY</name>
<organism evidence="1 2">
    <name type="scientific">Corynebacterium phocae</name>
    <dbReference type="NCBI Taxonomy" id="161895"/>
    <lineage>
        <taxon>Bacteria</taxon>
        <taxon>Bacillati</taxon>
        <taxon>Actinomycetota</taxon>
        <taxon>Actinomycetes</taxon>
        <taxon>Mycobacteriales</taxon>
        <taxon>Corynebacteriaceae</taxon>
        <taxon>Corynebacterium</taxon>
    </lineage>
</organism>
<evidence type="ECO:0000313" key="2">
    <source>
        <dbReference type="Proteomes" id="UP000185491"/>
    </source>
</evidence>
<proteinExistence type="predicted"/>
<dbReference type="InterPro" id="IPR036614">
    <property type="entry name" value="RusA-like_sf"/>
</dbReference>
<protein>
    <submittedName>
        <fullName evidence="1">Uncharacterized protein</fullName>
    </submittedName>
</protein>
<dbReference type="GO" id="GO:0006281">
    <property type="term" value="P:DNA repair"/>
    <property type="evidence" value="ECO:0007669"/>
    <property type="project" value="InterPro"/>
</dbReference>
<dbReference type="RefSeq" id="WP_075734461.1">
    <property type="nucleotide sequence ID" value="NZ_CP009249.1"/>
</dbReference>
<dbReference type="GO" id="GO:0006310">
    <property type="term" value="P:DNA recombination"/>
    <property type="evidence" value="ECO:0007669"/>
    <property type="project" value="InterPro"/>
</dbReference>
<sequence>MKMTTSPVVELDIFVPGVPRPQGSKRHIGGGRMVESSKYVKSWRQAVALKARHYRKRQPPLTGPLWLRVEFIMPARKREPDPGGWHIVKPDVDKLLRAICDAVTDIVIADDCLLVDVHVRKRRARLSEKPGARIIITRATETP</sequence>
<reference evidence="1 2" key="1">
    <citation type="submission" date="2014-08" db="EMBL/GenBank/DDBJ databases">
        <title>Complete genome sequence of Corynebacterium phocae M408/89/1(T)(=DSM 44612(T)), isolated from the common seal (Phoca vitulina).</title>
        <authorList>
            <person name="Ruckert C."/>
            <person name="Albersmeier A."/>
            <person name="Winkler A."/>
            <person name="Kalinowski J."/>
        </authorList>
    </citation>
    <scope>NUCLEOTIDE SEQUENCE [LARGE SCALE GENOMIC DNA]</scope>
    <source>
        <strain evidence="1 2">M408/89/1</strain>
    </source>
</reference>
<dbReference type="Proteomes" id="UP000185491">
    <property type="component" value="Chromosome"/>
</dbReference>